<keyword evidence="3" id="KW-0472">Membrane</keyword>
<evidence type="ECO:0000256" key="1">
    <source>
        <dbReference type="ARBA" id="ARBA00022679"/>
    </source>
</evidence>
<comment type="similarity">
    <text evidence="2">Belongs to the CDP-alcohol phosphatidyltransferase class-I family.</text>
</comment>
<evidence type="ECO:0000256" key="3">
    <source>
        <dbReference type="SAM" id="Phobius"/>
    </source>
</evidence>
<dbReference type="EMBL" id="AP027266">
    <property type="protein sequence ID" value="BDW85716.1"/>
    <property type="molecule type" value="Genomic_DNA"/>
</dbReference>
<gene>
    <name evidence="4" type="ORF">MACH21_18930</name>
</gene>
<dbReference type="RefSeq" id="WP_338271522.1">
    <property type="nucleotide sequence ID" value="NZ_AP027266.1"/>
</dbReference>
<dbReference type="Pfam" id="PF01066">
    <property type="entry name" value="CDP-OH_P_transf"/>
    <property type="match status" value="1"/>
</dbReference>
<dbReference type="GO" id="GO:0016020">
    <property type="term" value="C:membrane"/>
    <property type="evidence" value="ECO:0007669"/>
    <property type="project" value="InterPro"/>
</dbReference>
<reference evidence="4 5" key="1">
    <citation type="submission" date="2023-01" db="EMBL/GenBank/DDBJ databases">
        <title>Complete genome sequence of Roseicyclus marinus strain Dej080120_10.</title>
        <authorList>
            <person name="Ueki S."/>
            <person name="Maruyama F."/>
        </authorList>
    </citation>
    <scope>NUCLEOTIDE SEQUENCE [LARGE SCALE GENOMIC DNA]</scope>
    <source>
        <strain evidence="4 5">Dej080120_10</strain>
    </source>
</reference>
<dbReference type="Proteomes" id="UP001337723">
    <property type="component" value="Chromosome"/>
</dbReference>
<name>A0AA48HK53_9RHOB</name>
<dbReference type="InterPro" id="IPR043130">
    <property type="entry name" value="CDP-OH_PTrfase_TM_dom"/>
</dbReference>
<evidence type="ECO:0000313" key="5">
    <source>
        <dbReference type="Proteomes" id="UP001337723"/>
    </source>
</evidence>
<evidence type="ECO:0000256" key="2">
    <source>
        <dbReference type="RuleBase" id="RU003750"/>
    </source>
</evidence>
<keyword evidence="5" id="KW-1185">Reference proteome</keyword>
<keyword evidence="3" id="KW-1133">Transmembrane helix</keyword>
<keyword evidence="3" id="KW-0812">Transmembrane</keyword>
<dbReference type="InterPro" id="IPR048254">
    <property type="entry name" value="CDP_ALCOHOL_P_TRANSF_CS"/>
</dbReference>
<feature type="transmembrane region" description="Helical" evidence="3">
    <location>
        <begin position="23"/>
        <end position="41"/>
    </location>
</feature>
<evidence type="ECO:0000313" key="4">
    <source>
        <dbReference type="EMBL" id="BDW85716.1"/>
    </source>
</evidence>
<dbReference type="GO" id="GO:0016780">
    <property type="term" value="F:phosphotransferase activity, for other substituted phosphate groups"/>
    <property type="evidence" value="ECO:0007669"/>
    <property type="project" value="InterPro"/>
</dbReference>
<dbReference type="Gene3D" id="1.20.120.1760">
    <property type="match status" value="1"/>
</dbReference>
<sequence length="244" mass="25260">MSDIDPALPPFARALLPDLHRSFLRAAAGGVVLVLAAGIALVGGHPALWFALAGYGVGVALSLVLMRRGYPHGRLGLCNRVTLARLALTAALLAPLAGDVAVAWAVPVVALLALSLDGLDGWLARREGLSSGFGARFDMEVDSALALILALNAMAAGSAGAIVLLIGVPRYAFAAAGLAAPWLDGPLPERFSRKAVCVAQIATLIALQLPPVTPEFGNPLVAVVALMLAWSFGKDILWLRRARA</sequence>
<evidence type="ECO:0008006" key="6">
    <source>
        <dbReference type="Google" id="ProtNLM"/>
    </source>
</evidence>
<dbReference type="AlphaFoldDB" id="A0AA48HK53"/>
<keyword evidence="1 2" id="KW-0808">Transferase</keyword>
<dbReference type="KEGG" id="rmai:MACH21_18930"/>
<accession>A0AA48HK53</accession>
<feature type="transmembrane region" description="Helical" evidence="3">
    <location>
        <begin position="47"/>
        <end position="65"/>
    </location>
</feature>
<protein>
    <recommendedName>
        <fullName evidence="6">Phosphatidylglycerophosphate synthase</fullName>
    </recommendedName>
</protein>
<feature type="transmembrane region" description="Helical" evidence="3">
    <location>
        <begin position="144"/>
        <end position="168"/>
    </location>
</feature>
<organism evidence="4 5">
    <name type="scientific">Roseicyclus marinus</name>
    <dbReference type="NCBI Taxonomy" id="2161673"/>
    <lineage>
        <taxon>Bacteria</taxon>
        <taxon>Pseudomonadati</taxon>
        <taxon>Pseudomonadota</taxon>
        <taxon>Alphaproteobacteria</taxon>
        <taxon>Rhodobacterales</taxon>
        <taxon>Roseobacteraceae</taxon>
        <taxon>Roseicyclus</taxon>
    </lineage>
</organism>
<proteinExistence type="inferred from homology"/>
<dbReference type="InterPro" id="IPR000462">
    <property type="entry name" value="CDP-OH_P_trans"/>
</dbReference>
<dbReference type="PROSITE" id="PS00379">
    <property type="entry name" value="CDP_ALCOHOL_P_TRANSF"/>
    <property type="match status" value="1"/>
</dbReference>
<dbReference type="GO" id="GO:0008654">
    <property type="term" value="P:phospholipid biosynthetic process"/>
    <property type="evidence" value="ECO:0007669"/>
    <property type="project" value="InterPro"/>
</dbReference>